<proteinExistence type="predicted"/>
<sequence length="129" mass="13686">MLEAILTLAAASSTHALFLAVQNMNYGSGLGNAVFSSPYCQVGKGNTAAEALSKASDTVHGTLIIAGGHCDQLPYKHTNQLGGFWDDYGTVNYEDNNWHWYCNPGSGNKGVCDSGNGAPKKKREVEFAA</sequence>
<keyword evidence="1" id="KW-0732">Signal</keyword>
<feature type="chain" id="PRO_5004893242" evidence="1">
    <location>
        <begin position="17"/>
        <end position="129"/>
    </location>
</feature>
<dbReference type="AlphaFoldDB" id="W7DS50"/>
<feature type="signal peptide" evidence="1">
    <location>
        <begin position="1"/>
        <end position="16"/>
    </location>
</feature>
<gene>
    <name evidence="2" type="ORF">COCVIDRAFT_115047</name>
</gene>
<dbReference type="OrthoDB" id="5145161at2759"/>
<evidence type="ECO:0000313" key="2">
    <source>
        <dbReference type="EMBL" id="EUN21023.1"/>
    </source>
</evidence>
<name>W7DS50_BIPV3</name>
<reference evidence="2 3" key="1">
    <citation type="journal article" date="2013" name="PLoS Genet.">
        <title>Comparative genome structure, secondary metabolite, and effector coding capacity across Cochliobolus pathogens.</title>
        <authorList>
            <person name="Condon B.J."/>
            <person name="Leng Y."/>
            <person name="Wu D."/>
            <person name="Bushley K.E."/>
            <person name="Ohm R.A."/>
            <person name="Otillar R."/>
            <person name="Martin J."/>
            <person name="Schackwitz W."/>
            <person name="Grimwood J."/>
            <person name="MohdZainudin N."/>
            <person name="Xue C."/>
            <person name="Wang R."/>
            <person name="Manning V.A."/>
            <person name="Dhillon B."/>
            <person name="Tu Z.J."/>
            <person name="Steffenson B.J."/>
            <person name="Salamov A."/>
            <person name="Sun H."/>
            <person name="Lowry S."/>
            <person name="LaButti K."/>
            <person name="Han J."/>
            <person name="Copeland A."/>
            <person name="Lindquist E."/>
            <person name="Barry K."/>
            <person name="Schmutz J."/>
            <person name="Baker S.E."/>
            <person name="Ciuffetti L.M."/>
            <person name="Grigoriev I.V."/>
            <person name="Zhong S."/>
            <person name="Turgeon B.G."/>
        </authorList>
    </citation>
    <scope>NUCLEOTIDE SEQUENCE [LARGE SCALE GENOMIC DNA]</scope>
    <source>
        <strain evidence="2 3">FI3</strain>
    </source>
</reference>
<evidence type="ECO:0000256" key="1">
    <source>
        <dbReference type="SAM" id="SignalP"/>
    </source>
</evidence>
<keyword evidence="3" id="KW-1185">Reference proteome</keyword>
<dbReference type="EMBL" id="KI968869">
    <property type="protein sequence ID" value="EUN21023.1"/>
    <property type="molecule type" value="Genomic_DNA"/>
</dbReference>
<evidence type="ECO:0000313" key="3">
    <source>
        <dbReference type="Proteomes" id="UP000054337"/>
    </source>
</evidence>
<dbReference type="GeneID" id="26250664"/>
<dbReference type="HOGENOM" id="CLU_1948459_0_0_1"/>
<accession>W7DS50</accession>
<protein>
    <submittedName>
        <fullName evidence="2">Uncharacterized protein</fullName>
    </submittedName>
</protein>
<dbReference type="Proteomes" id="UP000054337">
    <property type="component" value="Unassembled WGS sequence"/>
</dbReference>
<dbReference type="RefSeq" id="XP_014550597.1">
    <property type="nucleotide sequence ID" value="XM_014695111.1"/>
</dbReference>
<organism evidence="2 3">
    <name type="scientific">Bipolaris victoriae (strain FI3)</name>
    <name type="common">Victoria blight of oats agent</name>
    <name type="synonym">Cochliobolus victoriae</name>
    <dbReference type="NCBI Taxonomy" id="930091"/>
    <lineage>
        <taxon>Eukaryota</taxon>
        <taxon>Fungi</taxon>
        <taxon>Dikarya</taxon>
        <taxon>Ascomycota</taxon>
        <taxon>Pezizomycotina</taxon>
        <taxon>Dothideomycetes</taxon>
        <taxon>Pleosporomycetidae</taxon>
        <taxon>Pleosporales</taxon>
        <taxon>Pleosporineae</taxon>
        <taxon>Pleosporaceae</taxon>
        <taxon>Bipolaris</taxon>
    </lineage>
</organism>